<dbReference type="Ensembl" id="ENSEBUT00000004093.1">
    <property type="protein sequence ID" value="ENSEBUP00000003707.1"/>
    <property type="gene ID" value="ENSEBUG00000002678.1"/>
</dbReference>
<accession>A0A8C4NAC2</accession>
<dbReference type="GO" id="GO:0061138">
    <property type="term" value="P:morphogenesis of a branching epithelium"/>
    <property type="evidence" value="ECO:0007669"/>
    <property type="project" value="InterPro"/>
</dbReference>
<feature type="domain" description="BTB" evidence="1">
    <location>
        <begin position="150"/>
        <end position="222"/>
    </location>
</feature>
<dbReference type="InterPro" id="IPR000210">
    <property type="entry name" value="BTB/POZ_dom"/>
</dbReference>
<dbReference type="PANTHER" id="PTHR16064">
    <property type="entry name" value="BTB POZ DOMAIN CONTAINING 7"/>
    <property type="match status" value="1"/>
</dbReference>
<dbReference type="PROSITE" id="PS50097">
    <property type="entry name" value="BTB"/>
    <property type="match status" value="2"/>
</dbReference>
<protein>
    <recommendedName>
        <fullName evidence="1">BTB domain-containing protein</fullName>
    </recommendedName>
</protein>
<evidence type="ECO:0000259" key="1">
    <source>
        <dbReference type="PROSITE" id="PS50097"/>
    </source>
</evidence>
<dbReference type="Gene3D" id="3.30.710.10">
    <property type="entry name" value="Potassium Channel Kv1.1, Chain A"/>
    <property type="match status" value="2"/>
</dbReference>
<dbReference type="PANTHER" id="PTHR16064:SF3">
    <property type="entry name" value="BTB_POZ DOMAIN-CONTAINING PROTEIN 7"/>
    <property type="match status" value="1"/>
</dbReference>
<name>A0A8C4NAC2_EPTBU</name>
<dbReference type="OMA" id="YHTAPFL"/>
<dbReference type="Proteomes" id="UP000694388">
    <property type="component" value="Unplaced"/>
</dbReference>
<dbReference type="InterPro" id="IPR011705">
    <property type="entry name" value="BACK"/>
</dbReference>
<dbReference type="GeneTree" id="ENSGT00390000014092"/>
<dbReference type="InterPro" id="IPR011333">
    <property type="entry name" value="SKP1/BTB/POZ_sf"/>
</dbReference>
<proteinExistence type="predicted"/>
<sequence>MGATASRAPPNSTEHDVLESLGRRTYIGTMGAGEFSQEGRQLSLGSKTPVAQGGNRKRRATALTVAASGLAALRRRLTRRRRSLSRKSGQGRAFREILLGWDVHSVHALLEEYRAIAALKQLYIQVARARPSTCDLAADFKELASSGSCSDVVLIFCGARFPAHRAILAARCPRLQPQLSTLSLDHNAELRLDLQLPDSITDSASFAVFLQHIYCGSVEVAVSADTNLLRHLSKEFPISSLPDTGYQVLLSGACYPYDSVLAFSASSEGADMPAALELPCHGAVLAARSPFFRAALERMLRAAQGVKVPTLPTRIVLDQTVLPGRYGRSLLHFLYTDCLELHLVEAGPVGLGFDRLGSLREVQAMVSGVSTCHNMEQAMELCHIARLLEIDILVQACEDELVAMLSIERLPSLLAWSGRGHGSEWVHRQALLFLCEEFSSIATSPALFQLSQDALLEALGSEYTQASEADILKAVVRWGEHQLLKRMDERETKCIEWHSTQYGTQECKAS</sequence>
<dbReference type="AlphaFoldDB" id="A0A8C4NAC2"/>
<dbReference type="InterPro" id="IPR042345">
    <property type="entry name" value="Btbd7"/>
</dbReference>
<keyword evidence="3" id="KW-1185">Reference proteome</keyword>
<dbReference type="SMART" id="SM00875">
    <property type="entry name" value="BACK"/>
    <property type="match status" value="1"/>
</dbReference>
<feature type="domain" description="BTB" evidence="1">
    <location>
        <begin position="257"/>
        <end position="343"/>
    </location>
</feature>
<dbReference type="Pfam" id="PF07707">
    <property type="entry name" value="BACK"/>
    <property type="match status" value="1"/>
</dbReference>
<evidence type="ECO:0000313" key="3">
    <source>
        <dbReference type="Proteomes" id="UP000694388"/>
    </source>
</evidence>
<dbReference type="SMART" id="SM00225">
    <property type="entry name" value="BTB"/>
    <property type="match status" value="2"/>
</dbReference>
<dbReference type="SUPFAM" id="SSF54695">
    <property type="entry name" value="POZ domain"/>
    <property type="match status" value="2"/>
</dbReference>
<dbReference type="Pfam" id="PF00651">
    <property type="entry name" value="BTB"/>
    <property type="match status" value="1"/>
</dbReference>
<reference evidence="2" key="2">
    <citation type="submission" date="2025-09" db="UniProtKB">
        <authorList>
            <consortium name="Ensembl"/>
        </authorList>
    </citation>
    <scope>IDENTIFICATION</scope>
</reference>
<dbReference type="Gene3D" id="1.25.40.420">
    <property type="match status" value="1"/>
</dbReference>
<organism evidence="2 3">
    <name type="scientific">Eptatretus burgeri</name>
    <name type="common">Inshore hagfish</name>
    <dbReference type="NCBI Taxonomy" id="7764"/>
    <lineage>
        <taxon>Eukaryota</taxon>
        <taxon>Metazoa</taxon>
        <taxon>Chordata</taxon>
        <taxon>Craniata</taxon>
        <taxon>Vertebrata</taxon>
        <taxon>Cyclostomata</taxon>
        <taxon>Myxini</taxon>
        <taxon>Myxiniformes</taxon>
        <taxon>Myxinidae</taxon>
        <taxon>Eptatretinae</taxon>
        <taxon>Eptatretus</taxon>
    </lineage>
</organism>
<reference evidence="2" key="1">
    <citation type="submission" date="2025-08" db="UniProtKB">
        <authorList>
            <consortium name="Ensembl"/>
        </authorList>
    </citation>
    <scope>IDENTIFICATION</scope>
</reference>
<evidence type="ECO:0000313" key="2">
    <source>
        <dbReference type="Ensembl" id="ENSEBUP00000003707.1"/>
    </source>
</evidence>